<protein>
    <submittedName>
        <fullName evidence="2">Transcriptional regulator</fullName>
    </submittedName>
</protein>
<reference evidence="2" key="1">
    <citation type="submission" date="2020-01" db="EMBL/GenBank/DDBJ databases">
        <authorList>
            <person name="Meier V. D."/>
            <person name="Meier V D."/>
        </authorList>
    </citation>
    <scope>NUCLEOTIDE SEQUENCE</scope>
    <source>
        <strain evidence="2">HLG_WM_MAG_12</strain>
    </source>
</reference>
<dbReference type="EMBL" id="CACVAW010000030">
    <property type="protein sequence ID" value="CAA6807810.1"/>
    <property type="molecule type" value="Genomic_DNA"/>
</dbReference>
<proteinExistence type="predicted"/>
<dbReference type="AlphaFoldDB" id="A0A6S6SQH7"/>
<evidence type="ECO:0000313" key="2">
    <source>
        <dbReference type="EMBL" id="CAA6807810.1"/>
    </source>
</evidence>
<dbReference type="PROSITE" id="PS50943">
    <property type="entry name" value="HTH_CROC1"/>
    <property type="match status" value="1"/>
</dbReference>
<dbReference type="Gene3D" id="1.10.260.40">
    <property type="entry name" value="lambda repressor-like DNA-binding domains"/>
    <property type="match status" value="1"/>
</dbReference>
<gene>
    <name evidence="2" type="ORF">HELGO_WM15942</name>
</gene>
<organism evidence="2">
    <name type="scientific">uncultured Campylobacterales bacterium</name>
    <dbReference type="NCBI Taxonomy" id="352960"/>
    <lineage>
        <taxon>Bacteria</taxon>
        <taxon>Pseudomonadati</taxon>
        <taxon>Campylobacterota</taxon>
        <taxon>Epsilonproteobacteria</taxon>
        <taxon>Campylobacterales</taxon>
        <taxon>environmental samples</taxon>
    </lineage>
</organism>
<dbReference type="InterPro" id="IPR010982">
    <property type="entry name" value="Lambda_DNA-bd_dom_sf"/>
</dbReference>
<feature type="domain" description="HTH cro/C1-type" evidence="1">
    <location>
        <begin position="29"/>
        <end position="86"/>
    </location>
</feature>
<dbReference type="InterPro" id="IPR001387">
    <property type="entry name" value="Cro/C1-type_HTH"/>
</dbReference>
<dbReference type="SUPFAM" id="SSF47413">
    <property type="entry name" value="lambda repressor-like DNA-binding domains"/>
    <property type="match status" value="1"/>
</dbReference>
<dbReference type="CDD" id="cd00093">
    <property type="entry name" value="HTH_XRE"/>
    <property type="match status" value="1"/>
</dbReference>
<dbReference type="SMART" id="SM00530">
    <property type="entry name" value="HTH_XRE"/>
    <property type="match status" value="1"/>
</dbReference>
<sequence length="91" mass="10217">MKEIDPKENTPEYLEQYAEQIKDIVSANIKRCREAKGVSQMDLALGIGLTGGAYLGRAELRKENHHFNLSHIAKISKVLDVSIAKFFEAID</sequence>
<name>A0A6S6SQH7_9BACT</name>
<dbReference type="GO" id="GO:0003677">
    <property type="term" value="F:DNA binding"/>
    <property type="evidence" value="ECO:0007669"/>
    <property type="project" value="InterPro"/>
</dbReference>
<accession>A0A6S6SQH7</accession>
<evidence type="ECO:0000259" key="1">
    <source>
        <dbReference type="PROSITE" id="PS50943"/>
    </source>
</evidence>